<keyword evidence="1" id="KW-1133">Transmembrane helix</keyword>
<dbReference type="EMBL" id="CP032412">
    <property type="protein sequence ID" value="AYB44309.1"/>
    <property type="molecule type" value="Genomic_DNA"/>
</dbReference>
<name>A0A385TKV4_PAELA</name>
<dbReference type="Proteomes" id="UP000266552">
    <property type="component" value="Chromosome"/>
</dbReference>
<keyword evidence="3" id="KW-1185">Reference proteome</keyword>
<dbReference type="KEGG" id="plw:D5F53_13865"/>
<dbReference type="InterPro" id="IPR025627">
    <property type="entry name" value="YfzA"/>
</dbReference>
<sequence length="97" mass="11090">MKDSRKKDRPFLTKGWVLTLAGLLVLQLLFIIFDDSSWSPFQVKEGVIIERLSHAKLFKEWFTPYHTQELNLFTAIFAVTLLPAALIGAVKDLASRK</sequence>
<keyword evidence="1" id="KW-0472">Membrane</keyword>
<accession>A0A385TKV4</accession>
<evidence type="ECO:0008006" key="4">
    <source>
        <dbReference type="Google" id="ProtNLM"/>
    </source>
</evidence>
<dbReference type="AlphaFoldDB" id="A0A385TKV4"/>
<evidence type="ECO:0000313" key="2">
    <source>
        <dbReference type="EMBL" id="AYB44309.1"/>
    </source>
</evidence>
<organism evidence="2 3">
    <name type="scientific">Paenibacillus lautus</name>
    <name type="common">Bacillus lautus</name>
    <dbReference type="NCBI Taxonomy" id="1401"/>
    <lineage>
        <taxon>Bacteria</taxon>
        <taxon>Bacillati</taxon>
        <taxon>Bacillota</taxon>
        <taxon>Bacilli</taxon>
        <taxon>Bacillales</taxon>
        <taxon>Paenibacillaceae</taxon>
        <taxon>Paenibacillus</taxon>
    </lineage>
</organism>
<protein>
    <recommendedName>
        <fullName evidence="4">YfzA-like protein</fullName>
    </recommendedName>
</protein>
<dbReference type="Pfam" id="PF14118">
    <property type="entry name" value="YfzA"/>
    <property type="match status" value="1"/>
</dbReference>
<dbReference type="RefSeq" id="WP_119848210.1">
    <property type="nucleotide sequence ID" value="NZ_CP032412.1"/>
</dbReference>
<feature type="transmembrane region" description="Helical" evidence="1">
    <location>
        <begin position="70"/>
        <end position="90"/>
    </location>
</feature>
<evidence type="ECO:0000313" key="3">
    <source>
        <dbReference type="Proteomes" id="UP000266552"/>
    </source>
</evidence>
<reference evidence="2 3" key="1">
    <citation type="submission" date="2018-09" db="EMBL/GenBank/DDBJ databases">
        <title>Genome Sequence of Paenibacillus lautus Strain E7593-69, Azo Dye-Degrading Bacteria, Isolated from Commercial Tattoo Inks.</title>
        <authorList>
            <person name="Nho S.W."/>
            <person name="Kim S.-J."/>
            <person name="Kweon O."/>
            <person name="Cerniglia C.E."/>
        </authorList>
    </citation>
    <scope>NUCLEOTIDE SEQUENCE [LARGE SCALE GENOMIC DNA]</scope>
    <source>
        <strain evidence="2 3">E7593-69</strain>
    </source>
</reference>
<feature type="transmembrane region" description="Helical" evidence="1">
    <location>
        <begin position="12"/>
        <end position="33"/>
    </location>
</feature>
<evidence type="ECO:0000256" key="1">
    <source>
        <dbReference type="SAM" id="Phobius"/>
    </source>
</evidence>
<gene>
    <name evidence="2" type="ORF">D5F53_13865</name>
</gene>
<proteinExistence type="predicted"/>
<keyword evidence="1" id="KW-0812">Transmembrane</keyword>